<dbReference type="STRING" id="271157.SAMN05444396_101255"/>
<sequence>MSLLKKIYLSLLVLISVASNAQEFEASLQLRPRYEYRNGYKNLISNGEEPTSFVSQRSRLNLNYNYEKLKTKLTFQNIRTWGDASTTTTTDKNGIAVFEAWAQYELNSKWYTRVGRQVLSYDNQRIFGEIDWAQQGQSHDAVVLTFKPTNNQLDLGFAFNANAENVIAPKTPYTINYKSMQYAWYQTKFSRVKMSLLFLNTGYEFEKSSNNLEVDFKQTFGTYLTFKEKKWDINFAIYGQSGKNTDKKVNAWYTGAFVGYGFTDNFKGGFGYELLSGKDQNDNSTVIKSFSPIFGTNHAFNGYMDYFYVGNHQNNIGLSDAYLKLNYTRAKWQFNLTPHFFSAPNTVLDSGSKKMDSYLGTEIDFTASYTVSKEVMAQAGYSQIFGSTTLERVKNIGSAASTNNWIWLMVSFSPRLFTSKKSI</sequence>
<keyword evidence="4" id="KW-1185">Reference proteome</keyword>
<feature type="signal peptide" evidence="1">
    <location>
        <begin position="1"/>
        <end position="21"/>
    </location>
</feature>
<dbReference type="EMBL" id="FQWE01000001">
    <property type="protein sequence ID" value="SHF76110.1"/>
    <property type="molecule type" value="Genomic_DNA"/>
</dbReference>
<evidence type="ECO:0000259" key="2">
    <source>
        <dbReference type="Pfam" id="PF13372"/>
    </source>
</evidence>
<dbReference type="InterPro" id="IPR025388">
    <property type="entry name" value="Alginate_export_dom"/>
</dbReference>
<organism evidence="3 4">
    <name type="scientific">Flavobacterium segetis</name>
    <dbReference type="NCBI Taxonomy" id="271157"/>
    <lineage>
        <taxon>Bacteria</taxon>
        <taxon>Pseudomonadati</taxon>
        <taxon>Bacteroidota</taxon>
        <taxon>Flavobacteriia</taxon>
        <taxon>Flavobacteriales</taxon>
        <taxon>Flavobacteriaceae</taxon>
        <taxon>Flavobacterium</taxon>
    </lineage>
</organism>
<evidence type="ECO:0000313" key="4">
    <source>
        <dbReference type="Proteomes" id="UP000184036"/>
    </source>
</evidence>
<dbReference type="OrthoDB" id="1070463at2"/>
<dbReference type="Pfam" id="PF13372">
    <property type="entry name" value="Alginate_exp"/>
    <property type="match status" value="1"/>
</dbReference>
<feature type="chain" id="PRO_5013041964" evidence="1">
    <location>
        <begin position="22"/>
        <end position="423"/>
    </location>
</feature>
<reference evidence="4" key="1">
    <citation type="submission" date="2016-11" db="EMBL/GenBank/DDBJ databases">
        <authorList>
            <person name="Varghese N."/>
            <person name="Submissions S."/>
        </authorList>
    </citation>
    <scope>NUCLEOTIDE SEQUENCE [LARGE SCALE GENOMIC DNA]</scope>
    <source>
        <strain evidence="4">DSM 19741</strain>
    </source>
</reference>
<dbReference type="RefSeq" id="WP_072987145.1">
    <property type="nucleotide sequence ID" value="NZ_FQWE01000001.1"/>
</dbReference>
<name>A0A1M5EAA6_9FLAO</name>
<evidence type="ECO:0000313" key="3">
    <source>
        <dbReference type="EMBL" id="SHF76110.1"/>
    </source>
</evidence>
<proteinExistence type="predicted"/>
<dbReference type="AlphaFoldDB" id="A0A1M5EAA6"/>
<accession>A0A1M5EAA6</accession>
<protein>
    <submittedName>
        <fullName evidence="3">Alginate export</fullName>
    </submittedName>
</protein>
<evidence type="ECO:0000256" key="1">
    <source>
        <dbReference type="SAM" id="SignalP"/>
    </source>
</evidence>
<dbReference type="Proteomes" id="UP000184036">
    <property type="component" value="Unassembled WGS sequence"/>
</dbReference>
<feature type="domain" description="Alginate export" evidence="2">
    <location>
        <begin position="28"/>
        <end position="383"/>
    </location>
</feature>
<keyword evidence="1" id="KW-0732">Signal</keyword>
<gene>
    <name evidence="3" type="ORF">SAMN05444396_101255</name>
</gene>